<reference evidence="1" key="2">
    <citation type="submission" date="2021-09" db="EMBL/GenBank/DDBJ databases">
        <authorList>
            <person name="Jia N."/>
            <person name="Wang J."/>
            <person name="Shi W."/>
            <person name="Du L."/>
            <person name="Sun Y."/>
            <person name="Zhan W."/>
            <person name="Jiang J."/>
            <person name="Wang Q."/>
            <person name="Zhang B."/>
            <person name="Ji P."/>
            <person name="Sakyi L.B."/>
            <person name="Cui X."/>
            <person name="Yuan T."/>
            <person name="Jiang B."/>
            <person name="Yang W."/>
            <person name="Lam T.T.-Y."/>
            <person name="Chang Q."/>
            <person name="Ding S."/>
            <person name="Wang X."/>
            <person name="Zhu J."/>
            <person name="Ruan X."/>
            <person name="Zhao L."/>
            <person name="Wei J."/>
            <person name="Que T."/>
            <person name="Du C."/>
            <person name="Cheng J."/>
            <person name="Dai P."/>
            <person name="Han X."/>
            <person name="Huang E."/>
            <person name="Gao Y."/>
            <person name="Liu J."/>
            <person name="Shao H."/>
            <person name="Ye R."/>
            <person name="Li L."/>
            <person name="Wei W."/>
            <person name="Wang X."/>
            <person name="Wang C."/>
            <person name="Huo Q."/>
            <person name="Li W."/>
            <person name="Guo W."/>
            <person name="Chen H."/>
            <person name="Chen S."/>
            <person name="Zhou L."/>
            <person name="Zhou L."/>
            <person name="Ni X."/>
            <person name="Tian J."/>
            <person name="Zhou Y."/>
            <person name="Sheng Y."/>
            <person name="Liu T."/>
            <person name="Pan Y."/>
            <person name="Xia L."/>
            <person name="Li J."/>
            <person name="Zhao F."/>
            <person name="Cao W."/>
        </authorList>
    </citation>
    <scope>NUCLEOTIDE SEQUENCE</scope>
    <source>
        <strain evidence="1">Rmic-2018</strain>
        <tissue evidence="1">Larvae</tissue>
    </source>
</reference>
<keyword evidence="2" id="KW-1185">Reference proteome</keyword>
<proteinExistence type="predicted"/>
<organism evidence="1 2">
    <name type="scientific">Rhipicephalus microplus</name>
    <name type="common">Cattle tick</name>
    <name type="synonym">Boophilus microplus</name>
    <dbReference type="NCBI Taxonomy" id="6941"/>
    <lineage>
        <taxon>Eukaryota</taxon>
        <taxon>Metazoa</taxon>
        <taxon>Ecdysozoa</taxon>
        <taxon>Arthropoda</taxon>
        <taxon>Chelicerata</taxon>
        <taxon>Arachnida</taxon>
        <taxon>Acari</taxon>
        <taxon>Parasitiformes</taxon>
        <taxon>Ixodida</taxon>
        <taxon>Ixodoidea</taxon>
        <taxon>Ixodidae</taxon>
        <taxon>Rhipicephalinae</taxon>
        <taxon>Rhipicephalus</taxon>
        <taxon>Boophilus</taxon>
    </lineage>
</organism>
<name>A0A9J6F2I5_RHIMP</name>
<dbReference type="EMBL" id="JABSTU010000001">
    <property type="protein sequence ID" value="KAH8040994.1"/>
    <property type="molecule type" value="Genomic_DNA"/>
</dbReference>
<accession>A0A9J6F2I5</accession>
<reference evidence="1" key="1">
    <citation type="journal article" date="2020" name="Cell">
        <title>Large-Scale Comparative Analyses of Tick Genomes Elucidate Their Genetic Diversity and Vector Capacities.</title>
        <authorList>
            <consortium name="Tick Genome and Microbiome Consortium (TIGMIC)"/>
            <person name="Jia N."/>
            <person name="Wang J."/>
            <person name="Shi W."/>
            <person name="Du L."/>
            <person name="Sun Y."/>
            <person name="Zhan W."/>
            <person name="Jiang J.F."/>
            <person name="Wang Q."/>
            <person name="Zhang B."/>
            <person name="Ji P."/>
            <person name="Bell-Sakyi L."/>
            <person name="Cui X.M."/>
            <person name="Yuan T.T."/>
            <person name="Jiang B.G."/>
            <person name="Yang W.F."/>
            <person name="Lam T.T."/>
            <person name="Chang Q.C."/>
            <person name="Ding S.J."/>
            <person name="Wang X.J."/>
            <person name="Zhu J.G."/>
            <person name="Ruan X.D."/>
            <person name="Zhao L."/>
            <person name="Wei J.T."/>
            <person name="Ye R.Z."/>
            <person name="Que T.C."/>
            <person name="Du C.H."/>
            <person name="Zhou Y.H."/>
            <person name="Cheng J.X."/>
            <person name="Dai P.F."/>
            <person name="Guo W.B."/>
            <person name="Han X.H."/>
            <person name="Huang E.J."/>
            <person name="Li L.F."/>
            <person name="Wei W."/>
            <person name="Gao Y.C."/>
            <person name="Liu J.Z."/>
            <person name="Shao H.Z."/>
            <person name="Wang X."/>
            <person name="Wang C.C."/>
            <person name="Yang T.C."/>
            <person name="Huo Q.B."/>
            <person name="Li W."/>
            <person name="Chen H.Y."/>
            <person name="Chen S.E."/>
            <person name="Zhou L.G."/>
            <person name="Ni X.B."/>
            <person name="Tian J.H."/>
            <person name="Sheng Y."/>
            <person name="Liu T."/>
            <person name="Pan Y.S."/>
            <person name="Xia L.Y."/>
            <person name="Li J."/>
            <person name="Zhao F."/>
            <person name="Cao W.C."/>
        </authorList>
    </citation>
    <scope>NUCLEOTIDE SEQUENCE</scope>
    <source>
        <strain evidence="1">Rmic-2018</strain>
    </source>
</reference>
<dbReference type="Proteomes" id="UP000821866">
    <property type="component" value="Chromosome 1"/>
</dbReference>
<protein>
    <submittedName>
        <fullName evidence="1">Uncharacterized protein</fullName>
    </submittedName>
</protein>
<evidence type="ECO:0000313" key="2">
    <source>
        <dbReference type="Proteomes" id="UP000821866"/>
    </source>
</evidence>
<dbReference type="AlphaFoldDB" id="A0A9J6F2I5"/>
<gene>
    <name evidence="1" type="ORF">HPB51_013397</name>
</gene>
<sequence length="386" mass="43288">MTDIINASIDALANVANVSVTPEELQPADRERMQCRCCGGCSRPYEVVPLHQHRQPTNSIARGVQEIRALYGLYATENRRLLGGRAALLLSQSLEDGVWQFYATYNGSWIGAFEVCSRSVHHIDNVWSKFVAELKDDPSKFDAMRTVFMRVKDAVYHERPPGPTLVLLAVAVPRPARSFSENLLRARAYNFEVYRVRVRVIGGNRGMNRLYYVGHSHIFLSAAMCDFVRSGPSSDIPNMAILGLLVAESVWSMILSYKKWTPSTLSSIERLAKCYVDNYFGTGENSTLALKYMPRALAMRSVLNAFDRPDWDTLRSAWSLLSMSHGEIFYSLVAYYRCPLEAEPDLMRVSNVPFAFAGDLAKVFHCESDSPMAKPQRCITGAGSRA</sequence>
<evidence type="ECO:0000313" key="1">
    <source>
        <dbReference type="EMBL" id="KAH8040994.1"/>
    </source>
</evidence>
<comment type="caution">
    <text evidence="1">The sequence shown here is derived from an EMBL/GenBank/DDBJ whole genome shotgun (WGS) entry which is preliminary data.</text>
</comment>